<gene>
    <name evidence="9" type="ORF">M5D96_013733</name>
</gene>
<proteinExistence type="inferred from homology"/>
<reference evidence="9" key="1">
    <citation type="journal article" date="2023" name="Genome Biol. Evol.">
        <title>Long-read-based Genome Assembly of Drosophila gunungcola Reveals Fewer Chemosensory Genes in Flower-breeding Species.</title>
        <authorList>
            <person name="Negi A."/>
            <person name="Liao B.Y."/>
            <person name="Yeh S.D."/>
        </authorList>
    </citation>
    <scope>NUCLEOTIDE SEQUENCE</scope>
    <source>
        <strain evidence="9">Sukarami</strain>
    </source>
</reference>
<evidence type="ECO:0000256" key="7">
    <source>
        <dbReference type="SAM" id="Coils"/>
    </source>
</evidence>
<evidence type="ECO:0000256" key="6">
    <source>
        <dbReference type="ARBA" id="ARBA00023273"/>
    </source>
</evidence>
<accession>A0A9Q0BIU9</accession>
<evidence type="ECO:0000256" key="3">
    <source>
        <dbReference type="ARBA" id="ARBA00022794"/>
    </source>
</evidence>
<keyword evidence="10" id="KW-1185">Reference proteome</keyword>
<evidence type="ECO:0000313" key="10">
    <source>
        <dbReference type="Proteomes" id="UP001059596"/>
    </source>
</evidence>
<evidence type="ECO:0000313" key="9">
    <source>
        <dbReference type="EMBL" id="KAI8033501.1"/>
    </source>
</evidence>
<evidence type="ECO:0000256" key="8">
    <source>
        <dbReference type="SAM" id="MobiDB-lite"/>
    </source>
</evidence>
<organism evidence="9 10">
    <name type="scientific">Drosophila gunungcola</name>
    <name type="common">fruit fly</name>
    <dbReference type="NCBI Taxonomy" id="103775"/>
    <lineage>
        <taxon>Eukaryota</taxon>
        <taxon>Metazoa</taxon>
        <taxon>Ecdysozoa</taxon>
        <taxon>Arthropoda</taxon>
        <taxon>Hexapoda</taxon>
        <taxon>Insecta</taxon>
        <taxon>Pterygota</taxon>
        <taxon>Neoptera</taxon>
        <taxon>Endopterygota</taxon>
        <taxon>Diptera</taxon>
        <taxon>Brachycera</taxon>
        <taxon>Muscomorpha</taxon>
        <taxon>Ephydroidea</taxon>
        <taxon>Drosophilidae</taxon>
        <taxon>Drosophila</taxon>
        <taxon>Sophophora</taxon>
    </lineage>
</organism>
<dbReference type="AlphaFoldDB" id="A0A9Q0BIU9"/>
<evidence type="ECO:0008006" key="11">
    <source>
        <dbReference type="Google" id="ProtNLM"/>
    </source>
</evidence>
<dbReference type="PANTHER" id="PTHR21547">
    <property type="entry name" value="CLUSTERIN ASSOCIATED PROTEIN 1"/>
    <property type="match status" value="1"/>
</dbReference>
<feature type="compositionally biased region" description="Acidic residues" evidence="8">
    <location>
        <begin position="309"/>
        <end position="337"/>
    </location>
</feature>
<dbReference type="PANTHER" id="PTHR21547:SF0">
    <property type="entry name" value="CLUSTERIN-ASSOCIATED PROTEIN 1"/>
    <property type="match status" value="1"/>
</dbReference>
<feature type="region of interest" description="Disordered" evidence="8">
    <location>
        <begin position="290"/>
        <end position="350"/>
    </location>
</feature>
<feature type="region of interest" description="Disordered" evidence="8">
    <location>
        <begin position="521"/>
        <end position="543"/>
    </location>
</feature>
<name>A0A9Q0BIU9_9MUSC</name>
<feature type="compositionally biased region" description="Basic and acidic residues" evidence="8">
    <location>
        <begin position="533"/>
        <end position="543"/>
    </location>
</feature>
<feature type="compositionally biased region" description="Low complexity" evidence="8">
    <location>
        <begin position="478"/>
        <end position="497"/>
    </location>
</feature>
<feature type="compositionally biased region" description="Gly residues" evidence="8">
    <location>
        <begin position="434"/>
        <end position="445"/>
    </location>
</feature>
<protein>
    <recommendedName>
        <fullName evidence="11">Clusterin-associated protein 1</fullName>
    </recommendedName>
</protein>
<keyword evidence="5" id="KW-0969">Cilium</keyword>
<comment type="similarity">
    <text evidence="2">Belongs to the CLUAP1 family.</text>
</comment>
<comment type="caution">
    <text evidence="9">The sequence shown here is derived from an EMBL/GenBank/DDBJ whole genome shotgun (WGS) entry which is preliminary data.</text>
</comment>
<comment type="subcellular location">
    <subcellularLocation>
        <location evidence="1">Cell projection</location>
        <location evidence="1">Cilium</location>
    </subcellularLocation>
</comment>
<evidence type="ECO:0000256" key="5">
    <source>
        <dbReference type="ARBA" id="ARBA00023069"/>
    </source>
</evidence>
<dbReference type="GO" id="GO:0005929">
    <property type="term" value="C:cilium"/>
    <property type="evidence" value="ECO:0007669"/>
    <property type="project" value="UniProtKB-SubCell"/>
</dbReference>
<dbReference type="Pfam" id="PF10234">
    <property type="entry name" value="Cluap1"/>
    <property type="match status" value="1"/>
</dbReference>
<dbReference type="InterPro" id="IPR019366">
    <property type="entry name" value="Clusterin-associated_protein-1"/>
</dbReference>
<feature type="coiled-coil region" evidence="7">
    <location>
        <begin position="213"/>
        <end position="243"/>
    </location>
</feature>
<dbReference type="EMBL" id="JAMKOV010000128">
    <property type="protein sequence ID" value="KAI8033501.1"/>
    <property type="molecule type" value="Genomic_DNA"/>
</dbReference>
<feature type="region of interest" description="Disordered" evidence="8">
    <location>
        <begin position="382"/>
        <end position="498"/>
    </location>
</feature>
<dbReference type="GO" id="GO:0005815">
    <property type="term" value="C:microtubule organizing center"/>
    <property type="evidence" value="ECO:0007669"/>
    <property type="project" value="TreeGrafter"/>
</dbReference>
<keyword evidence="4 7" id="KW-0175">Coiled coil</keyword>
<evidence type="ECO:0000256" key="2">
    <source>
        <dbReference type="ARBA" id="ARBA00008340"/>
    </source>
</evidence>
<dbReference type="GO" id="GO:0060271">
    <property type="term" value="P:cilium assembly"/>
    <property type="evidence" value="ECO:0007669"/>
    <property type="project" value="TreeGrafter"/>
</dbReference>
<dbReference type="GO" id="GO:0030992">
    <property type="term" value="C:intraciliary transport particle B"/>
    <property type="evidence" value="ECO:0007669"/>
    <property type="project" value="TreeGrafter"/>
</dbReference>
<evidence type="ECO:0000256" key="4">
    <source>
        <dbReference type="ARBA" id="ARBA00023054"/>
    </source>
</evidence>
<dbReference type="Proteomes" id="UP001059596">
    <property type="component" value="Unassembled WGS sequence"/>
</dbReference>
<evidence type="ECO:0000256" key="1">
    <source>
        <dbReference type="ARBA" id="ARBA00004138"/>
    </source>
</evidence>
<keyword evidence="3" id="KW-0970">Cilium biogenesis/degradation</keyword>
<keyword evidence="6" id="KW-0966">Cell projection</keyword>
<dbReference type="OrthoDB" id="438545at2759"/>
<feature type="compositionally biased region" description="Gly residues" evidence="8">
    <location>
        <begin position="409"/>
        <end position="422"/>
    </location>
</feature>
<sequence>MSFKDVRDLGEHLKLLGFPRVFPLQSLANPHGSLASFHIVAELLQWLAGLMEPGAHLPGGVESEEQRILLVRSATEFFVTKAAIRLNPRKLYAAASVTAAELQKVTRLLTALGQNDADRDEDEHREQYGSLNPVDIGDKMEDLRKARELAADLAQRGTTIYELLSQELLDKEARLSLAHKPLELLSVERTLKNAIQASQVRLQSGRAQLEASKVELNALGSKLQRRRAELERTRQRLEALHRIRPAHMAEFEECEKELQQLFQRYFLRLHVRDALKSQLELRTKRATPIASPLLQKPAETSMPFIPDGLIEDDDDDDDGDDDDDQDDDQDDDNLDDEGQGHDDGGVEVSGLEMVVNGRSVFGLDSEIPDIRDEDKLMQQINLTAAQGKRPGTATSRMRPTTGRSRKGVGGKGAAGAEGGGGDARAARGSRRAGAAGGEAAGGGAHRNGRNGPGSSMLNSRDDDSSFGSSDSELDVGEIMGMSGMSGMSGISGLSGMSNIALGAGDDDFDLNSIDDVSILKLTGELPLRPKTANKAEHHSDEDF</sequence>